<comment type="cofactor">
    <cofactor evidence="1 16">
        <name>FAD</name>
        <dbReference type="ChEBI" id="CHEBI:57692"/>
    </cofactor>
</comment>
<feature type="binding site" evidence="17">
    <location>
        <position position="737"/>
    </location>
    <ligand>
        <name>Mo-molybdopterin</name>
        <dbReference type="ChEBI" id="CHEBI:71302"/>
    </ligand>
    <ligandPart>
        <name>Mo</name>
        <dbReference type="ChEBI" id="CHEBI:28685"/>
    </ligandPart>
</feature>
<feature type="binding site" evidence="17">
    <location>
        <position position="1034"/>
    </location>
    <ligand>
        <name>Mo-molybdopterin</name>
        <dbReference type="ChEBI" id="CHEBI:71302"/>
    </ligand>
    <ligandPart>
        <name>Mo</name>
        <dbReference type="ChEBI" id="CHEBI:28685"/>
    </ligandPart>
</feature>
<dbReference type="Gene3D" id="3.30.465.10">
    <property type="match status" value="1"/>
</dbReference>
<dbReference type="SUPFAM" id="SSF56003">
    <property type="entry name" value="Molybdenum cofactor-binding domain"/>
    <property type="match status" value="1"/>
</dbReference>
<dbReference type="GO" id="GO:0046872">
    <property type="term" value="F:metal ion binding"/>
    <property type="evidence" value="ECO:0007669"/>
    <property type="project" value="UniProtKB-KW"/>
</dbReference>
<dbReference type="EMBL" id="JBEDNZ010000015">
    <property type="protein sequence ID" value="KAL0829109.1"/>
    <property type="molecule type" value="Genomic_DNA"/>
</dbReference>
<dbReference type="SUPFAM" id="SSF56176">
    <property type="entry name" value="FAD-binding/transporter-associated domain-like"/>
    <property type="match status" value="1"/>
</dbReference>
<keyword evidence="11 17" id="KW-0408">Iron</keyword>
<dbReference type="AlphaFoldDB" id="A0ABD0STV2"/>
<evidence type="ECO:0000256" key="8">
    <source>
        <dbReference type="ARBA" id="ARBA00022723"/>
    </source>
</evidence>
<feature type="binding site" evidence="17">
    <location>
        <position position="42"/>
    </location>
    <ligand>
        <name>[2Fe-2S] cluster</name>
        <dbReference type="ChEBI" id="CHEBI:190135"/>
        <label>1</label>
    </ligand>
</feature>
<dbReference type="Pfam" id="PF20256">
    <property type="entry name" value="MoCoBD_2"/>
    <property type="match status" value="1"/>
</dbReference>
<feature type="binding site" evidence="16">
    <location>
        <position position="400"/>
    </location>
    <ligand>
        <name>FAD</name>
        <dbReference type="ChEBI" id="CHEBI:57692"/>
    </ligand>
</feature>
<feature type="binding site" evidence="17">
    <location>
        <position position="880"/>
    </location>
    <ligand>
        <name>Mo-molybdopterin</name>
        <dbReference type="ChEBI" id="CHEBI:71302"/>
    </ligand>
    <ligandPart>
        <name>Mo</name>
        <dbReference type="ChEBI" id="CHEBI:28685"/>
    </ligandPart>
</feature>
<evidence type="ECO:0000313" key="20">
    <source>
        <dbReference type="EMBL" id="KAL0829109.1"/>
    </source>
</evidence>
<dbReference type="FunFam" id="3.30.365.10:FF:000001">
    <property type="entry name" value="Xanthine dehydrogenase oxidase"/>
    <property type="match status" value="1"/>
</dbReference>
<dbReference type="InterPro" id="IPR036318">
    <property type="entry name" value="FAD-bd_PCMH-like_sf"/>
</dbReference>
<proteinExistence type="inferred from homology"/>
<feature type="binding site" evidence="17">
    <location>
        <position position="143"/>
    </location>
    <ligand>
        <name>[2Fe-2S] cluster</name>
        <dbReference type="ChEBI" id="CHEBI:190135"/>
        <label>2</label>
    </ligand>
</feature>
<dbReference type="Pfam" id="PF00941">
    <property type="entry name" value="FAD_binding_5"/>
    <property type="match status" value="1"/>
</dbReference>
<comment type="cofactor">
    <cofactor evidence="17">
        <name>Mo-molybdopterin</name>
        <dbReference type="ChEBI" id="CHEBI:71302"/>
    </cofactor>
    <text evidence="17">Binds 1 Mo-molybdopterin (Mo-MPT) cofactor per subunit.</text>
</comment>
<dbReference type="FunFam" id="3.30.465.10:FF:000013">
    <property type="entry name" value="Aldehyde oxidase"/>
    <property type="match status" value="1"/>
</dbReference>
<evidence type="ECO:0000256" key="14">
    <source>
        <dbReference type="ARBA" id="ARBA00034078"/>
    </source>
</evidence>
<evidence type="ECO:0000256" key="12">
    <source>
        <dbReference type="ARBA" id="ARBA00023014"/>
    </source>
</evidence>
<feature type="binding site" evidence="17">
    <location>
        <position position="47"/>
    </location>
    <ligand>
        <name>[2Fe-2S] cluster</name>
        <dbReference type="ChEBI" id="CHEBI:190135"/>
        <label>1</label>
    </ligand>
</feature>
<organism evidence="20 21">
    <name type="scientific">Loxostege sticticalis</name>
    <name type="common">Beet webworm moth</name>
    <dbReference type="NCBI Taxonomy" id="481309"/>
    <lineage>
        <taxon>Eukaryota</taxon>
        <taxon>Metazoa</taxon>
        <taxon>Ecdysozoa</taxon>
        <taxon>Arthropoda</taxon>
        <taxon>Hexapoda</taxon>
        <taxon>Insecta</taxon>
        <taxon>Pterygota</taxon>
        <taxon>Neoptera</taxon>
        <taxon>Endopterygota</taxon>
        <taxon>Lepidoptera</taxon>
        <taxon>Glossata</taxon>
        <taxon>Ditrysia</taxon>
        <taxon>Pyraloidea</taxon>
        <taxon>Crambidae</taxon>
        <taxon>Pyraustinae</taxon>
        <taxon>Loxostege</taxon>
    </lineage>
</organism>
<evidence type="ECO:0000256" key="15">
    <source>
        <dbReference type="PIRSR" id="PIRSR000127-1"/>
    </source>
</evidence>
<dbReference type="InterPro" id="IPR036856">
    <property type="entry name" value="Ald_Oxase/Xan_DH_a/b_sf"/>
</dbReference>
<dbReference type="InterPro" id="IPR008274">
    <property type="entry name" value="AldOxase/xan_DH_MoCoBD1"/>
</dbReference>
<dbReference type="Pfam" id="PF02738">
    <property type="entry name" value="MoCoBD_1"/>
    <property type="match status" value="1"/>
</dbReference>
<feature type="binding site" evidence="17">
    <location>
        <position position="108"/>
    </location>
    <ligand>
        <name>[2Fe-2S] cluster</name>
        <dbReference type="ChEBI" id="CHEBI:190135"/>
        <label>2</label>
    </ligand>
</feature>
<comment type="cofactor">
    <cofactor evidence="17">
        <name>[2Fe-2S] cluster</name>
        <dbReference type="ChEBI" id="CHEBI:190135"/>
    </cofactor>
    <text evidence="17">Binds 2 [2Fe-2S] clusters.</text>
</comment>
<dbReference type="InterPro" id="IPR036884">
    <property type="entry name" value="2Fe-2S-bd_dom_sf"/>
</dbReference>
<dbReference type="InterPro" id="IPR016166">
    <property type="entry name" value="FAD-bd_PCMH"/>
</dbReference>
<dbReference type="PANTHER" id="PTHR11908">
    <property type="entry name" value="XANTHINE DEHYDROGENASE"/>
    <property type="match status" value="1"/>
</dbReference>
<evidence type="ECO:0000256" key="5">
    <source>
        <dbReference type="ARBA" id="ARBA00022505"/>
    </source>
</evidence>
<keyword evidence="5 17" id="KW-0500">Molybdenum</keyword>
<dbReference type="PANTHER" id="PTHR11908:SF132">
    <property type="entry name" value="ALDEHYDE OXIDASE 1-RELATED"/>
    <property type="match status" value="1"/>
</dbReference>
<keyword evidence="13" id="KW-0576">Peroxisome</keyword>
<evidence type="ECO:0000256" key="16">
    <source>
        <dbReference type="PIRSR" id="PIRSR000127-2"/>
    </source>
</evidence>
<dbReference type="Pfam" id="PF01799">
    <property type="entry name" value="Fer2_2"/>
    <property type="match status" value="1"/>
</dbReference>
<evidence type="ECO:0000256" key="3">
    <source>
        <dbReference type="ARBA" id="ARBA00006849"/>
    </source>
</evidence>
<dbReference type="InterPro" id="IPR006058">
    <property type="entry name" value="2Fe2S_fd_BS"/>
</dbReference>
<dbReference type="PROSITE" id="PS00197">
    <property type="entry name" value="2FE2S_FER_1"/>
    <property type="match status" value="1"/>
</dbReference>
<keyword evidence="10" id="KW-0560">Oxidoreductase</keyword>
<keyword evidence="12 17" id="KW-0411">Iron-sulfur</keyword>
<dbReference type="SUPFAM" id="SSF54665">
    <property type="entry name" value="CO dehydrogenase molybdoprotein N-domain-like"/>
    <property type="match status" value="1"/>
</dbReference>
<dbReference type="GO" id="GO:0005777">
    <property type="term" value="C:peroxisome"/>
    <property type="evidence" value="ECO:0007669"/>
    <property type="project" value="UniProtKB-SubCell"/>
</dbReference>
<dbReference type="FunFam" id="3.90.1170.50:FF:000003">
    <property type="entry name" value="Aldehyde oxidase"/>
    <property type="match status" value="1"/>
</dbReference>
<dbReference type="InterPro" id="IPR016169">
    <property type="entry name" value="FAD-bd_PCMH_sub2"/>
</dbReference>
<evidence type="ECO:0000256" key="11">
    <source>
        <dbReference type="ARBA" id="ARBA00023004"/>
    </source>
</evidence>
<dbReference type="Gene3D" id="1.10.150.120">
    <property type="entry name" value="[2Fe-2S]-binding domain"/>
    <property type="match status" value="1"/>
</dbReference>
<feature type="binding site" evidence="17">
    <location>
        <position position="68"/>
    </location>
    <ligand>
        <name>[2Fe-2S] cluster</name>
        <dbReference type="ChEBI" id="CHEBI:190135"/>
        <label>1</label>
    </ligand>
</feature>
<keyword evidence="9 16" id="KW-0274">FAD</keyword>
<feature type="binding site" evidence="17">
    <location>
        <position position="768"/>
    </location>
    <ligand>
        <name>Mo-molybdopterin</name>
        <dbReference type="ChEBI" id="CHEBI:71302"/>
    </ligand>
    <ligandPart>
        <name>Mo</name>
        <dbReference type="ChEBI" id="CHEBI:28685"/>
    </ligandPart>
</feature>
<accession>A0ABD0STV2</accession>
<dbReference type="InterPro" id="IPR037165">
    <property type="entry name" value="AldOxase/xan_DH_Mopterin-bd_sf"/>
</dbReference>
<feature type="binding site" evidence="17">
    <location>
        <position position="50"/>
    </location>
    <ligand>
        <name>[2Fe-2S] cluster</name>
        <dbReference type="ChEBI" id="CHEBI:190135"/>
        <label>1</label>
    </ligand>
</feature>
<keyword evidence="8 17" id="KW-0479">Metal-binding</keyword>
<comment type="similarity">
    <text evidence="3">Belongs to the xanthine dehydrogenase family.</text>
</comment>
<evidence type="ECO:0000256" key="10">
    <source>
        <dbReference type="ARBA" id="ARBA00023002"/>
    </source>
</evidence>
<dbReference type="InterPro" id="IPR000674">
    <property type="entry name" value="Ald_Oxase/Xan_DH_a/b"/>
</dbReference>
<keyword evidence="6" id="KW-0285">Flavoprotein</keyword>
<dbReference type="CDD" id="cd00207">
    <property type="entry name" value="fer2"/>
    <property type="match status" value="1"/>
</dbReference>
<feature type="binding site" evidence="17">
    <location>
        <position position="111"/>
    </location>
    <ligand>
        <name>[2Fe-2S] cluster</name>
        <dbReference type="ChEBI" id="CHEBI:190135"/>
        <label>2</label>
    </ligand>
</feature>
<evidence type="ECO:0000259" key="18">
    <source>
        <dbReference type="PROSITE" id="PS51085"/>
    </source>
</evidence>
<dbReference type="InterPro" id="IPR002888">
    <property type="entry name" value="2Fe-2S-bd"/>
</dbReference>
<protein>
    <recommendedName>
        <fullName evidence="22">Aldehyde oxidase</fullName>
    </recommendedName>
</protein>
<dbReference type="PROSITE" id="PS51085">
    <property type="entry name" value="2FE2S_FER_2"/>
    <property type="match status" value="1"/>
</dbReference>
<evidence type="ECO:0008006" key="22">
    <source>
        <dbReference type="Google" id="ProtNLM"/>
    </source>
</evidence>
<evidence type="ECO:0000313" key="21">
    <source>
        <dbReference type="Proteomes" id="UP001549921"/>
    </source>
</evidence>
<evidence type="ECO:0000256" key="9">
    <source>
        <dbReference type="ARBA" id="ARBA00022827"/>
    </source>
</evidence>
<reference evidence="20 21" key="1">
    <citation type="submission" date="2024-06" db="EMBL/GenBank/DDBJ databases">
        <title>A chromosome-level genome assembly of beet webworm, Loxostege sticticalis.</title>
        <authorList>
            <person name="Zhang Y."/>
        </authorList>
    </citation>
    <scope>NUCLEOTIDE SEQUENCE [LARGE SCALE GENOMIC DNA]</scope>
    <source>
        <strain evidence="20">AQ028</strain>
        <tissue evidence="20">Male pupae</tissue>
    </source>
</reference>
<dbReference type="FunFam" id="3.30.390.50:FF:000003">
    <property type="entry name" value="Aldehyde oxidase1"/>
    <property type="match status" value="1"/>
</dbReference>
<dbReference type="GO" id="GO:0016491">
    <property type="term" value="F:oxidoreductase activity"/>
    <property type="evidence" value="ECO:0007669"/>
    <property type="project" value="UniProtKB-KW"/>
</dbReference>
<dbReference type="SMART" id="SM01008">
    <property type="entry name" value="Ald_Xan_dh_C"/>
    <property type="match status" value="1"/>
</dbReference>
<name>A0ABD0STV2_LOXSC</name>
<feature type="active site" description="Proton acceptor" evidence="15">
    <location>
        <position position="1206"/>
    </location>
</feature>
<dbReference type="Gene3D" id="3.30.390.50">
    <property type="entry name" value="CO dehydrogenase flavoprotein, C-terminal domain"/>
    <property type="match status" value="1"/>
</dbReference>
<dbReference type="Pfam" id="PF03450">
    <property type="entry name" value="CO_deh_flav_C"/>
    <property type="match status" value="1"/>
</dbReference>
<dbReference type="SMART" id="SM01092">
    <property type="entry name" value="CO_deh_flav_C"/>
    <property type="match status" value="1"/>
</dbReference>
<feature type="domain" description="FAD-binding PCMH-type" evidence="19">
    <location>
        <begin position="209"/>
        <end position="391"/>
    </location>
</feature>
<keyword evidence="7 17" id="KW-0001">2Fe-2S</keyword>
<dbReference type="InterPro" id="IPR001041">
    <property type="entry name" value="2Fe-2S_ferredoxin-type"/>
</dbReference>
<feature type="binding site" evidence="17">
    <location>
        <position position="145"/>
    </location>
    <ligand>
        <name>[2Fe-2S] cluster</name>
        <dbReference type="ChEBI" id="CHEBI:190135"/>
        <label>2</label>
    </ligand>
</feature>
<dbReference type="InterPro" id="IPR036010">
    <property type="entry name" value="2Fe-2S_ferredoxin-like_sf"/>
</dbReference>
<dbReference type="InterPro" id="IPR016208">
    <property type="entry name" value="Ald_Oxase/xanthine_DH-like"/>
</dbReference>
<dbReference type="FunFam" id="3.30.365.10:FF:000002">
    <property type="entry name" value="Xanthine dehydrogenase oxidase"/>
    <property type="match status" value="1"/>
</dbReference>
<dbReference type="Pfam" id="PF00111">
    <property type="entry name" value="Fer2"/>
    <property type="match status" value="1"/>
</dbReference>
<evidence type="ECO:0000259" key="19">
    <source>
        <dbReference type="PROSITE" id="PS51387"/>
    </source>
</evidence>
<dbReference type="InterPro" id="IPR036683">
    <property type="entry name" value="CO_DH_flav_C_dom_sf"/>
</dbReference>
<dbReference type="GO" id="GO:0051537">
    <property type="term" value="F:2 iron, 2 sulfur cluster binding"/>
    <property type="evidence" value="ECO:0007669"/>
    <property type="project" value="UniProtKB-KW"/>
</dbReference>
<dbReference type="InterPro" id="IPR002346">
    <property type="entry name" value="Mopterin_DH_FAD-bd"/>
</dbReference>
<dbReference type="PROSITE" id="PS51387">
    <property type="entry name" value="FAD_PCMH"/>
    <property type="match status" value="1"/>
</dbReference>
<evidence type="ECO:0000256" key="1">
    <source>
        <dbReference type="ARBA" id="ARBA00001974"/>
    </source>
</evidence>
<feature type="domain" description="2Fe-2S ferredoxin-type" evidence="18">
    <location>
        <begin position="2"/>
        <end position="86"/>
    </location>
</feature>
<dbReference type="Gene3D" id="3.30.365.10">
    <property type="entry name" value="Aldehyde oxidase/xanthine dehydrogenase, molybdopterin binding domain"/>
    <property type="match status" value="4"/>
</dbReference>
<dbReference type="PIRSF" id="PIRSF000127">
    <property type="entry name" value="Xanthine_DH"/>
    <property type="match status" value="1"/>
</dbReference>
<dbReference type="Gene3D" id="3.90.1170.50">
    <property type="entry name" value="Aldehyde oxidase/xanthine dehydrogenase, a/b hammerhead"/>
    <property type="match status" value="1"/>
</dbReference>
<dbReference type="InterPro" id="IPR005107">
    <property type="entry name" value="CO_DH_flav_C"/>
</dbReference>
<comment type="subcellular location">
    <subcellularLocation>
        <location evidence="2">Peroxisome</location>
    </subcellularLocation>
</comment>
<sequence length="1264" mass="141523">MDRIKFKVNGETHTVGCEVRSDKMLLDYLRQDLKLTGTKFMCREGGCGACIVTAVKCPGDQPVAVNSCLVSVTSCHNWEITTVEKVGNRLDGYHSIQKTLAEHHGTQCGHCTPGWIMAMYSLACSKKGLTELEVEKSFGSNICRCTGYRPIMEAYKTYASDAPNNRVADIEDLYVCKKSNRSCNKTCSEDDWCFVTNDSLNQEPVIKVELKDGKRWYRVTEVSQIFDILNAEGDNSYMLVVGNTAKGAFPIDEYPDCMIDCSCVSELKGHSFDQNLVLGPNNTLTELLDIFQTVSQERDDEFWYLKKLHDHIELVAHIPVRNVGCIAGNLMTKHDHPMFPSDIFLLLETVGAYLTIVDAQGSKKIVPMMEFLKLNMNKKIIYNVMLPPLDKKLYRFVSFKIMPRSQNAHAIVNSGFLCKLDESGNTVTEARLVFGNLSPEFIRATKTEEYLIGKKLFTNDTLQSALKTLEEECVVVEHPPDPSAAYRKQLALALFYKCLLTLCPEDQLDNWYRSGVKRLRDSRPVSKATQEYETNQNLYPLNQPIPKVEALIQCAGEAKYTDDDPCLPNEVFSALVLSTIPKGEIESIDPSEALKIPGVIAFYSAKDIPGNNSFILIGAIVYLKEEEVFCSKKVSYYNQPLGLIVAESTALAERAAKKVKITYINVEKPVIDIKEARKDKTRTKLFLPVPNIGRGLIVKKEFKSNYTIRAQLHLPMETIACVTRPSEHGLSVHSTTQWMDAVQYCTAKALNLDVNRVDVHTNRVGGAFGQKIARSCLAAVACSLAAYKLNRPCRLIQSLRSVARALGKRLPCSSDVEVQVDDKGLVQYMDYDTYEDNGYIDSVLVSILGVDAHSNCYKRLWWNFKIYDSYTDTARNAFCRAPGILENIAMAETIMEQISYELSLDPYDVRMTNLDTVLYPDVKVMGEELKTKADYENRKAAIEKFNSENRWKKRGLGWAFMKYTPLSPAGFEVTMSINHGDGSVTINHGGVEIGQGINTKAIQICAYFFQIPVDKIKVKGQNTITSPNGVFTGGSLTSQNIGEGVQRCCQELLARLAPLKLVMLNPSWEDLIKKAYVLNVDLQARTYVAHILSPIAFVYGITLTEVEVDVLTGETQILRCDLYEDAGQSINPPIDIGQIEGAFIMGSGYWLTEDVVYDEHTGEVLSDRTWNYHVPLARDIPQDFRVYMKKKSYSNPLILGAKVTGEPATCMAICVAFAARRAVSEARKDAGIPTTTWFTIDGAHTAEKLCMSCETKLEEFKFKK</sequence>
<gene>
    <name evidence="20" type="ORF">ABMA28_003963</name>
</gene>
<dbReference type="Proteomes" id="UP001549921">
    <property type="component" value="Unassembled WGS sequence"/>
</dbReference>
<dbReference type="InterPro" id="IPR046867">
    <property type="entry name" value="AldOxase/xan_DH_MoCoBD2"/>
</dbReference>
<dbReference type="SUPFAM" id="SSF55447">
    <property type="entry name" value="CO dehydrogenase flavoprotein C-terminal domain-like"/>
    <property type="match status" value="1"/>
</dbReference>
<comment type="caution">
    <text evidence="20">The sequence shown here is derived from an EMBL/GenBank/DDBJ whole genome shotgun (WGS) entry which is preliminary data.</text>
</comment>
<comment type="subunit">
    <text evidence="4">Homodimer.</text>
</comment>
<comment type="cofactor">
    <cofactor evidence="14">
        <name>[2Fe-2S] cluster</name>
        <dbReference type="ChEBI" id="CHEBI:190135"/>
    </cofactor>
</comment>
<dbReference type="SUPFAM" id="SSF54292">
    <property type="entry name" value="2Fe-2S ferredoxin-like"/>
    <property type="match status" value="1"/>
</dbReference>
<evidence type="ECO:0000256" key="2">
    <source>
        <dbReference type="ARBA" id="ARBA00004275"/>
    </source>
</evidence>
<dbReference type="Pfam" id="PF01315">
    <property type="entry name" value="Ald_Xan_dh_C"/>
    <property type="match status" value="1"/>
</dbReference>
<evidence type="ECO:0000256" key="6">
    <source>
        <dbReference type="ARBA" id="ARBA00022630"/>
    </source>
</evidence>
<dbReference type="SUPFAM" id="SSF47741">
    <property type="entry name" value="CO dehydrogenase ISP C-domain like"/>
    <property type="match status" value="1"/>
</dbReference>
<dbReference type="Gene3D" id="3.10.20.30">
    <property type="match status" value="1"/>
</dbReference>
<evidence type="ECO:0000256" key="7">
    <source>
        <dbReference type="ARBA" id="ARBA00022714"/>
    </source>
</evidence>
<dbReference type="InterPro" id="IPR012675">
    <property type="entry name" value="Beta-grasp_dom_sf"/>
</dbReference>
<evidence type="ECO:0000256" key="13">
    <source>
        <dbReference type="ARBA" id="ARBA00023140"/>
    </source>
</evidence>
<evidence type="ECO:0000256" key="17">
    <source>
        <dbReference type="PIRSR" id="PIRSR000127-3"/>
    </source>
</evidence>
<evidence type="ECO:0000256" key="4">
    <source>
        <dbReference type="ARBA" id="ARBA00011738"/>
    </source>
</evidence>